<comment type="subcellular location">
    <subcellularLocation>
        <location evidence="1">Membrane</location>
    </subcellularLocation>
</comment>
<dbReference type="EMBL" id="OY660871">
    <property type="protein sequence ID" value="CAJ1062596.1"/>
    <property type="molecule type" value="Genomic_DNA"/>
</dbReference>
<evidence type="ECO:0000313" key="10">
    <source>
        <dbReference type="EMBL" id="CAJ1062596.1"/>
    </source>
</evidence>
<evidence type="ECO:0000256" key="2">
    <source>
        <dbReference type="ARBA" id="ARBA00022729"/>
    </source>
</evidence>
<organism evidence="10 11">
    <name type="scientific">Xyrichtys novacula</name>
    <name type="common">Pearly razorfish</name>
    <name type="synonym">Hemipteronotus novacula</name>
    <dbReference type="NCBI Taxonomy" id="13765"/>
    <lineage>
        <taxon>Eukaryota</taxon>
        <taxon>Metazoa</taxon>
        <taxon>Chordata</taxon>
        <taxon>Craniata</taxon>
        <taxon>Vertebrata</taxon>
        <taxon>Euteleostomi</taxon>
        <taxon>Actinopterygii</taxon>
        <taxon>Neopterygii</taxon>
        <taxon>Teleostei</taxon>
        <taxon>Neoteleostei</taxon>
        <taxon>Acanthomorphata</taxon>
        <taxon>Eupercaria</taxon>
        <taxon>Labriformes</taxon>
        <taxon>Labridae</taxon>
        <taxon>Xyrichtys</taxon>
    </lineage>
</organism>
<evidence type="ECO:0000256" key="6">
    <source>
        <dbReference type="ARBA" id="ARBA00023180"/>
    </source>
</evidence>
<proteinExistence type="predicted"/>
<dbReference type="SUPFAM" id="SSF48726">
    <property type="entry name" value="Immunoglobulin"/>
    <property type="match status" value="1"/>
</dbReference>
<dbReference type="SMART" id="SM00406">
    <property type="entry name" value="IGv"/>
    <property type="match status" value="1"/>
</dbReference>
<dbReference type="SMART" id="SM00409">
    <property type="entry name" value="IG"/>
    <property type="match status" value="1"/>
</dbReference>
<keyword evidence="6" id="KW-0325">Glycoprotein</keyword>
<dbReference type="GO" id="GO:0005912">
    <property type="term" value="C:adherens junction"/>
    <property type="evidence" value="ECO:0007669"/>
    <property type="project" value="TreeGrafter"/>
</dbReference>
<dbReference type="Proteomes" id="UP001178508">
    <property type="component" value="Chromosome 8"/>
</dbReference>
<evidence type="ECO:0000256" key="7">
    <source>
        <dbReference type="SAM" id="Phobius"/>
    </source>
</evidence>
<dbReference type="GO" id="GO:0007156">
    <property type="term" value="P:homophilic cell adhesion via plasma membrane adhesion molecules"/>
    <property type="evidence" value="ECO:0007669"/>
    <property type="project" value="TreeGrafter"/>
</dbReference>
<dbReference type="InterPro" id="IPR036179">
    <property type="entry name" value="Ig-like_dom_sf"/>
</dbReference>
<feature type="domain" description="Ig-like" evidence="9">
    <location>
        <begin position="20"/>
        <end position="113"/>
    </location>
</feature>
<keyword evidence="5" id="KW-1015">Disulfide bond</keyword>
<evidence type="ECO:0000259" key="9">
    <source>
        <dbReference type="PROSITE" id="PS50835"/>
    </source>
</evidence>
<feature type="signal peptide" evidence="8">
    <location>
        <begin position="1"/>
        <end position="24"/>
    </location>
</feature>
<dbReference type="PANTHER" id="PTHR23277">
    <property type="entry name" value="NECTIN-RELATED"/>
    <property type="match status" value="1"/>
</dbReference>
<dbReference type="InterPro" id="IPR013106">
    <property type="entry name" value="Ig_V-set"/>
</dbReference>
<feature type="chain" id="PRO_5043807708" evidence="8">
    <location>
        <begin position="25"/>
        <end position="248"/>
    </location>
</feature>
<dbReference type="InterPro" id="IPR003599">
    <property type="entry name" value="Ig_sub"/>
</dbReference>
<keyword evidence="3" id="KW-0677">Repeat</keyword>
<evidence type="ECO:0000256" key="8">
    <source>
        <dbReference type="SAM" id="SignalP"/>
    </source>
</evidence>
<dbReference type="PANTHER" id="PTHR23277:SF109">
    <property type="entry name" value="POLIOVIRUS RECEPTOR"/>
    <property type="match status" value="1"/>
</dbReference>
<keyword evidence="11" id="KW-1185">Reference proteome</keyword>
<name>A0AAV1FPE5_XYRNO</name>
<evidence type="ECO:0000256" key="5">
    <source>
        <dbReference type="ARBA" id="ARBA00023157"/>
    </source>
</evidence>
<protein>
    <submittedName>
        <fullName evidence="10">Uncharacterized protein LOC117822978 isoform X1</fullName>
    </submittedName>
</protein>
<dbReference type="Gene3D" id="2.60.40.10">
    <property type="entry name" value="Immunoglobulins"/>
    <property type="match status" value="1"/>
</dbReference>
<sequence>MDYNKSSLILLKLLYVIFLPDLQAEKIRVLPKVTGYIGLDVTLPCNPIRENDQISQIQWTLQQPGSQEINIIVSNGNAEVPANDTFLKDRVEISKQSLVIRDVEMKDAGAYTCILATFPGGIIRGTTNLVVQEQMLLSTGEISAIVIFVILLLVILTTAAYLIFIRSAGSLARQHVTIDTDSPVRDVLRPSVLVKEQDVVYSDVKHKASRVPAPSSYDKHAEAMRTDDVTYSVVAVSRGNDMRCVSEI</sequence>
<evidence type="ECO:0000256" key="3">
    <source>
        <dbReference type="ARBA" id="ARBA00022737"/>
    </source>
</evidence>
<dbReference type="GO" id="GO:0016020">
    <property type="term" value="C:membrane"/>
    <property type="evidence" value="ECO:0007669"/>
    <property type="project" value="UniProtKB-SubCell"/>
</dbReference>
<gene>
    <name evidence="10" type="ORF">XNOV1_A039655</name>
</gene>
<evidence type="ECO:0000256" key="1">
    <source>
        <dbReference type="ARBA" id="ARBA00004370"/>
    </source>
</evidence>
<dbReference type="PROSITE" id="PS50835">
    <property type="entry name" value="IG_LIKE"/>
    <property type="match status" value="1"/>
</dbReference>
<dbReference type="Pfam" id="PF07686">
    <property type="entry name" value="V-set"/>
    <property type="match status" value="1"/>
</dbReference>
<dbReference type="InterPro" id="IPR007110">
    <property type="entry name" value="Ig-like_dom"/>
</dbReference>
<dbReference type="InterPro" id="IPR013783">
    <property type="entry name" value="Ig-like_fold"/>
</dbReference>
<evidence type="ECO:0000256" key="4">
    <source>
        <dbReference type="ARBA" id="ARBA00023136"/>
    </source>
</evidence>
<keyword evidence="4 7" id="KW-0472">Membrane</keyword>
<keyword evidence="7" id="KW-1133">Transmembrane helix</keyword>
<reference evidence="10" key="1">
    <citation type="submission" date="2023-08" db="EMBL/GenBank/DDBJ databases">
        <authorList>
            <person name="Alioto T."/>
            <person name="Alioto T."/>
            <person name="Gomez Garrido J."/>
        </authorList>
    </citation>
    <scope>NUCLEOTIDE SEQUENCE</scope>
</reference>
<dbReference type="GO" id="GO:0007157">
    <property type="term" value="P:heterophilic cell-cell adhesion via plasma membrane cell adhesion molecules"/>
    <property type="evidence" value="ECO:0007669"/>
    <property type="project" value="TreeGrafter"/>
</dbReference>
<evidence type="ECO:0000313" key="11">
    <source>
        <dbReference type="Proteomes" id="UP001178508"/>
    </source>
</evidence>
<dbReference type="AlphaFoldDB" id="A0AAV1FPE5"/>
<keyword evidence="2 8" id="KW-0732">Signal</keyword>
<accession>A0AAV1FPE5</accession>
<keyword evidence="7" id="KW-0812">Transmembrane</keyword>
<dbReference type="InterPro" id="IPR051427">
    <property type="entry name" value="Nectin/Nectin-like"/>
</dbReference>
<feature type="transmembrane region" description="Helical" evidence="7">
    <location>
        <begin position="142"/>
        <end position="164"/>
    </location>
</feature>